<name>A0A9P7J2R5_9AGAM</name>
<keyword evidence="6" id="KW-0255">Endonuclease</keyword>
<dbReference type="PANTHER" id="PTHR10642:SF26">
    <property type="entry name" value="RIBONUCLEASE H1"/>
    <property type="match status" value="1"/>
</dbReference>
<dbReference type="GeneID" id="64601883"/>
<dbReference type="GO" id="GO:0043137">
    <property type="term" value="P:DNA replication, removal of RNA primer"/>
    <property type="evidence" value="ECO:0007669"/>
    <property type="project" value="TreeGrafter"/>
</dbReference>
<reference evidence="9" key="1">
    <citation type="journal article" date="2020" name="New Phytol.">
        <title>Comparative genomics reveals dynamic genome evolution in host specialist ectomycorrhizal fungi.</title>
        <authorList>
            <person name="Lofgren L.A."/>
            <person name="Nguyen N.H."/>
            <person name="Vilgalys R."/>
            <person name="Ruytinx J."/>
            <person name="Liao H.L."/>
            <person name="Branco S."/>
            <person name="Kuo A."/>
            <person name="LaButti K."/>
            <person name="Lipzen A."/>
            <person name="Andreopoulos W."/>
            <person name="Pangilinan J."/>
            <person name="Riley R."/>
            <person name="Hundley H."/>
            <person name="Na H."/>
            <person name="Barry K."/>
            <person name="Grigoriev I.V."/>
            <person name="Stajich J.E."/>
            <person name="Kennedy P.G."/>
        </authorList>
    </citation>
    <scope>NUCLEOTIDE SEQUENCE</scope>
    <source>
        <strain evidence="9">S12</strain>
    </source>
</reference>
<dbReference type="Gene3D" id="3.30.420.10">
    <property type="entry name" value="Ribonuclease H-like superfamily/Ribonuclease H"/>
    <property type="match status" value="1"/>
</dbReference>
<keyword evidence="5" id="KW-0479">Metal-binding</keyword>
<evidence type="ECO:0000256" key="1">
    <source>
        <dbReference type="ARBA" id="ARBA00000077"/>
    </source>
</evidence>
<evidence type="ECO:0000256" key="4">
    <source>
        <dbReference type="ARBA" id="ARBA00022722"/>
    </source>
</evidence>
<comment type="catalytic activity">
    <reaction evidence="1">
        <text>Endonucleolytic cleavage to 5'-phosphomonoester.</text>
        <dbReference type="EC" id="3.1.26.4"/>
    </reaction>
</comment>
<organism evidence="9 10">
    <name type="scientific">Suillus plorans</name>
    <dbReference type="NCBI Taxonomy" id="116603"/>
    <lineage>
        <taxon>Eukaryota</taxon>
        <taxon>Fungi</taxon>
        <taxon>Dikarya</taxon>
        <taxon>Basidiomycota</taxon>
        <taxon>Agaricomycotina</taxon>
        <taxon>Agaricomycetes</taxon>
        <taxon>Agaricomycetidae</taxon>
        <taxon>Boletales</taxon>
        <taxon>Suillineae</taxon>
        <taxon>Suillaceae</taxon>
        <taxon>Suillus</taxon>
    </lineage>
</organism>
<accession>A0A9P7J2R5</accession>
<dbReference type="OrthoDB" id="3253907at2759"/>
<dbReference type="InterPro" id="IPR036397">
    <property type="entry name" value="RNaseH_sf"/>
</dbReference>
<sequence>MEKSYLTQPPLCGSGIWIAEDHPKNRAARIPGEEQSNQVAELSAILIALQNTDPYVPITFVTDSKYAIDGLTKHLTRWEDAGWIGIANTYHLRRRSAQTSFIWVKGHSGQIGNERADQLAREGADKQTTDPIDLSVPNEFNLQGAKLSAITQALAHKTAINLEITRHAIKEIGNYWLHIPTYEQRARCTHCNIDTESMEHILLECNNNARTTIWSLAKEMWPESFGAWPHIGIGTILGCGNISARPPTPNDDEQTNPESRPFTKGALRLLRILISESAYLIWILRCDRTINGASPTAQAITKRWTTTINKRLQIDRITAKKIDRTPSFEKLVTATWKKVITSDKPIPKNWATALEVLVGIKPPRPSANEAPR</sequence>
<dbReference type="Proteomes" id="UP000719766">
    <property type="component" value="Unassembled WGS sequence"/>
</dbReference>
<dbReference type="RefSeq" id="XP_041164048.1">
    <property type="nucleotide sequence ID" value="XM_041308119.1"/>
</dbReference>
<feature type="domain" description="RNase H type-1" evidence="8">
    <location>
        <begin position="1"/>
        <end position="125"/>
    </location>
</feature>
<dbReference type="EC" id="3.1.26.4" evidence="3"/>
<dbReference type="EMBL" id="JABBWE010000010">
    <property type="protein sequence ID" value="KAG1799825.1"/>
    <property type="molecule type" value="Genomic_DNA"/>
</dbReference>
<keyword evidence="10" id="KW-1185">Reference proteome</keyword>
<gene>
    <name evidence="9" type="ORF">HD556DRAFT_1455351</name>
</gene>
<evidence type="ECO:0000256" key="2">
    <source>
        <dbReference type="ARBA" id="ARBA00005300"/>
    </source>
</evidence>
<proteinExistence type="inferred from homology"/>
<evidence type="ECO:0000256" key="3">
    <source>
        <dbReference type="ARBA" id="ARBA00012180"/>
    </source>
</evidence>
<evidence type="ECO:0000256" key="7">
    <source>
        <dbReference type="ARBA" id="ARBA00022801"/>
    </source>
</evidence>
<keyword evidence="4" id="KW-0540">Nuclease</keyword>
<dbReference type="SUPFAM" id="SSF53098">
    <property type="entry name" value="Ribonuclease H-like"/>
    <property type="match status" value="1"/>
</dbReference>
<dbReference type="InterPro" id="IPR012337">
    <property type="entry name" value="RNaseH-like_sf"/>
</dbReference>
<dbReference type="GO" id="GO:0046872">
    <property type="term" value="F:metal ion binding"/>
    <property type="evidence" value="ECO:0007669"/>
    <property type="project" value="UniProtKB-KW"/>
</dbReference>
<dbReference type="InterPro" id="IPR002156">
    <property type="entry name" value="RNaseH_domain"/>
</dbReference>
<dbReference type="InterPro" id="IPR050092">
    <property type="entry name" value="RNase_H"/>
</dbReference>
<evidence type="ECO:0000313" key="9">
    <source>
        <dbReference type="EMBL" id="KAG1799825.1"/>
    </source>
</evidence>
<dbReference type="PROSITE" id="PS50879">
    <property type="entry name" value="RNASE_H_1"/>
    <property type="match status" value="1"/>
</dbReference>
<evidence type="ECO:0000256" key="5">
    <source>
        <dbReference type="ARBA" id="ARBA00022723"/>
    </source>
</evidence>
<evidence type="ECO:0000259" key="8">
    <source>
        <dbReference type="PROSITE" id="PS50879"/>
    </source>
</evidence>
<evidence type="ECO:0000256" key="6">
    <source>
        <dbReference type="ARBA" id="ARBA00022759"/>
    </source>
</evidence>
<keyword evidence="7" id="KW-0378">Hydrolase</keyword>
<dbReference type="GO" id="GO:0003676">
    <property type="term" value="F:nucleic acid binding"/>
    <property type="evidence" value="ECO:0007669"/>
    <property type="project" value="InterPro"/>
</dbReference>
<evidence type="ECO:0000313" key="10">
    <source>
        <dbReference type="Proteomes" id="UP000719766"/>
    </source>
</evidence>
<dbReference type="GO" id="GO:0004523">
    <property type="term" value="F:RNA-DNA hybrid ribonuclease activity"/>
    <property type="evidence" value="ECO:0007669"/>
    <property type="project" value="UniProtKB-EC"/>
</dbReference>
<protein>
    <recommendedName>
        <fullName evidence="3">ribonuclease H</fullName>
        <ecNumber evidence="3">3.1.26.4</ecNumber>
    </recommendedName>
</protein>
<comment type="similarity">
    <text evidence="2">Belongs to the RNase H family.</text>
</comment>
<dbReference type="Pfam" id="PF00075">
    <property type="entry name" value="RNase_H"/>
    <property type="match status" value="1"/>
</dbReference>
<dbReference type="PANTHER" id="PTHR10642">
    <property type="entry name" value="RIBONUCLEASE H1"/>
    <property type="match status" value="1"/>
</dbReference>
<comment type="caution">
    <text evidence="9">The sequence shown here is derived from an EMBL/GenBank/DDBJ whole genome shotgun (WGS) entry which is preliminary data.</text>
</comment>
<dbReference type="CDD" id="cd09280">
    <property type="entry name" value="RNase_HI_eukaryote_like"/>
    <property type="match status" value="1"/>
</dbReference>
<dbReference type="AlphaFoldDB" id="A0A9P7J2R5"/>